<dbReference type="AlphaFoldDB" id="A0A9C7LCA0"/>
<feature type="signal peptide" evidence="1">
    <location>
        <begin position="1"/>
        <end position="22"/>
    </location>
</feature>
<gene>
    <name evidence="3" type="primary">glpE_2</name>
    <name evidence="3" type="ORF">NEOCIP111885_04111</name>
</gene>
<dbReference type="SUPFAM" id="SSF52821">
    <property type="entry name" value="Rhodanese/Cell cycle control phosphatase"/>
    <property type="match status" value="1"/>
</dbReference>
<name>A0A9C7LCA0_9BACI</name>
<keyword evidence="1" id="KW-0732">Signal</keyword>
<dbReference type="CDD" id="cd00158">
    <property type="entry name" value="RHOD"/>
    <property type="match status" value="1"/>
</dbReference>
<accession>A0A9C7LCA0</accession>
<dbReference type="Pfam" id="PF00581">
    <property type="entry name" value="Rhodanese"/>
    <property type="match status" value="1"/>
</dbReference>
<dbReference type="InterPro" id="IPR001307">
    <property type="entry name" value="Thiosulphate_STrfase_CS"/>
</dbReference>
<dbReference type="Proteomes" id="UP000789845">
    <property type="component" value="Unassembled WGS sequence"/>
</dbReference>
<dbReference type="InterPro" id="IPR050229">
    <property type="entry name" value="GlpE_sulfurtransferase"/>
</dbReference>
<feature type="chain" id="PRO_5039062182" evidence="1">
    <location>
        <begin position="23"/>
        <end position="122"/>
    </location>
</feature>
<dbReference type="PANTHER" id="PTHR43031:SF1">
    <property type="entry name" value="PYRIDINE NUCLEOTIDE-DISULPHIDE OXIDOREDUCTASE"/>
    <property type="match status" value="1"/>
</dbReference>
<dbReference type="PROSITE" id="PS00380">
    <property type="entry name" value="RHODANESE_1"/>
    <property type="match status" value="1"/>
</dbReference>
<dbReference type="GO" id="GO:0004792">
    <property type="term" value="F:thiosulfate-cyanide sulfurtransferase activity"/>
    <property type="evidence" value="ECO:0007669"/>
    <property type="project" value="UniProtKB-EC"/>
</dbReference>
<dbReference type="PROSITE" id="PS51257">
    <property type="entry name" value="PROKAR_LIPOPROTEIN"/>
    <property type="match status" value="1"/>
</dbReference>
<comment type="caution">
    <text evidence="3">The sequence shown here is derived from an EMBL/GenBank/DDBJ whole genome shotgun (WGS) entry which is preliminary data.</text>
</comment>
<evidence type="ECO:0000256" key="1">
    <source>
        <dbReference type="SAM" id="SignalP"/>
    </source>
</evidence>
<proteinExistence type="predicted"/>
<evidence type="ECO:0000313" key="3">
    <source>
        <dbReference type="EMBL" id="CAG9610337.1"/>
    </source>
</evidence>
<keyword evidence="3" id="KW-0808">Transferase</keyword>
<dbReference type="RefSeq" id="WP_230498626.1">
    <property type="nucleotide sequence ID" value="NZ_CAKJTG010000033.1"/>
</dbReference>
<dbReference type="EC" id="2.8.1.1" evidence="3"/>
<dbReference type="InterPro" id="IPR001763">
    <property type="entry name" value="Rhodanese-like_dom"/>
</dbReference>
<reference evidence="3" key="1">
    <citation type="submission" date="2021-10" db="EMBL/GenBank/DDBJ databases">
        <authorList>
            <person name="Criscuolo A."/>
        </authorList>
    </citation>
    <scope>NUCLEOTIDE SEQUENCE</scope>
    <source>
        <strain evidence="3">CIP111885</strain>
    </source>
</reference>
<dbReference type="SMART" id="SM00450">
    <property type="entry name" value="RHOD"/>
    <property type="match status" value="1"/>
</dbReference>
<dbReference type="FunFam" id="3.40.250.10:FF:000049">
    <property type="entry name" value="Phage shock protein E"/>
    <property type="match status" value="1"/>
</dbReference>
<dbReference type="PROSITE" id="PS50206">
    <property type="entry name" value="RHODANESE_3"/>
    <property type="match status" value="1"/>
</dbReference>
<dbReference type="PANTHER" id="PTHR43031">
    <property type="entry name" value="FAD-DEPENDENT OXIDOREDUCTASE"/>
    <property type="match status" value="1"/>
</dbReference>
<evidence type="ECO:0000259" key="2">
    <source>
        <dbReference type="PROSITE" id="PS50206"/>
    </source>
</evidence>
<dbReference type="EMBL" id="CAKJTG010000033">
    <property type="protein sequence ID" value="CAG9610337.1"/>
    <property type="molecule type" value="Genomic_DNA"/>
</dbReference>
<feature type="domain" description="Rhodanese" evidence="2">
    <location>
        <begin position="37"/>
        <end position="121"/>
    </location>
</feature>
<evidence type="ECO:0000313" key="4">
    <source>
        <dbReference type="Proteomes" id="UP000789845"/>
    </source>
</evidence>
<sequence length="122" mass="13617">MIKKSYLLFLGMLLLITACGNAGYKNVSTEEAKQLIDNNEVIVLDVRTPEEFQGGHIPGATLIPLQEFENRLNELDKEKNYLVVCRSGNRSAQASEILTGNGFSKIYNMAGGMNNWTFEIEN</sequence>
<keyword evidence="4" id="KW-1185">Reference proteome</keyword>
<protein>
    <submittedName>
        <fullName evidence="3">Thiosulfate sulfurtransferase GlpE</fullName>
        <ecNumber evidence="3">2.8.1.1</ecNumber>
    </submittedName>
</protein>
<organism evidence="3 4">
    <name type="scientific">Pseudoneobacillus rhizosphaerae</name>
    <dbReference type="NCBI Taxonomy" id="2880968"/>
    <lineage>
        <taxon>Bacteria</taxon>
        <taxon>Bacillati</taxon>
        <taxon>Bacillota</taxon>
        <taxon>Bacilli</taxon>
        <taxon>Bacillales</taxon>
        <taxon>Bacillaceae</taxon>
        <taxon>Pseudoneobacillus</taxon>
    </lineage>
</organism>
<dbReference type="Gene3D" id="3.40.250.10">
    <property type="entry name" value="Rhodanese-like domain"/>
    <property type="match status" value="1"/>
</dbReference>
<dbReference type="InterPro" id="IPR036873">
    <property type="entry name" value="Rhodanese-like_dom_sf"/>
</dbReference>